<dbReference type="EMBL" id="DUZY01000005">
    <property type="protein sequence ID" value="DAD39545.1"/>
    <property type="molecule type" value="Genomic_DNA"/>
</dbReference>
<dbReference type="Proteomes" id="UP000607653">
    <property type="component" value="Unassembled WGS sequence"/>
</dbReference>
<accession>A0A822Z7V6</accession>
<dbReference type="AlphaFoldDB" id="A0A822Z7V6"/>
<organism evidence="1 2">
    <name type="scientific">Nelumbo nucifera</name>
    <name type="common">Sacred lotus</name>
    <dbReference type="NCBI Taxonomy" id="4432"/>
    <lineage>
        <taxon>Eukaryota</taxon>
        <taxon>Viridiplantae</taxon>
        <taxon>Streptophyta</taxon>
        <taxon>Embryophyta</taxon>
        <taxon>Tracheophyta</taxon>
        <taxon>Spermatophyta</taxon>
        <taxon>Magnoliopsida</taxon>
        <taxon>Proteales</taxon>
        <taxon>Nelumbonaceae</taxon>
        <taxon>Nelumbo</taxon>
    </lineage>
</organism>
<keyword evidence="2" id="KW-1185">Reference proteome</keyword>
<evidence type="ECO:0000313" key="2">
    <source>
        <dbReference type="Proteomes" id="UP000607653"/>
    </source>
</evidence>
<protein>
    <submittedName>
        <fullName evidence="1">Uncharacterized protein</fullName>
    </submittedName>
</protein>
<reference evidence="1 2" key="1">
    <citation type="journal article" date="2020" name="Mol. Biol. Evol.">
        <title>Distinct Expression and Methylation Patterns for Genes with Different Fates following a Single Whole-Genome Duplication in Flowering Plants.</title>
        <authorList>
            <person name="Shi T."/>
            <person name="Rahmani R.S."/>
            <person name="Gugger P.F."/>
            <person name="Wang M."/>
            <person name="Li H."/>
            <person name="Zhang Y."/>
            <person name="Li Z."/>
            <person name="Wang Q."/>
            <person name="Van de Peer Y."/>
            <person name="Marchal K."/>
            <person name="Chen J."/>
        </authorList>
    </citation>
    <scope>NUCLEOTIDE SEQUENCE [LARGE SCALE GENOMIC DNA]</scope>
    <source>
        <tissue evidence="1">Leaf</tissue>
    </source>
</reference>
<comment type="caution">
    <text evidence="1">The sequence shown here is derived from an EMBL/GenBank/DDBJ whole genome shotgun (WGS) entry which is preliminary data.</text>
</comment>
<gene>
    <name evidence="1" type="ORF">HUJ06_013868</name>
</gene>
<name>A0A822Z7V6_NELNU</name>
<evidence type="ECO:0000313" key="1">
    <source>
        <dbReference type="EMBL" id="DAD39545.1"/>
    </source>
</evidence>
<sequence>MNPMTPLSFIDHIIRRLRLKNHLHWNFLRRCERLLFSTIVGKQLSKAVEELSSPSFAKQDFPLQSIVLEFLPKCLTTSLYEISS</sequence>
<proteinExistence type="predicted"/>